<feature type="region of interest" description="Disordered" evidence="1">
    <location>
        <begin position="119"/>
        <end position="139"/>
    </location>
</feature>
<evidence type="ECO:0000256" key="2">
    <source>
        <dbReference type="SAM" id="SignalP"/>
    </source>
</evidence>
<protein>
    <recommendedName>
        <fullName evidence="5">DUF2330 domain-containing protein</fullName>
    </recommendedName>
</protein>
<name>A0A2S9XE53_9BACT</name>
<accession>A0A2S9XE53</accession>
<dbReference type="Pfam" id="PF10092">
    <property type="entry name" value="DUF2330"/>
    <property type="match status" value="1"/>
</dbReference>
<feature type="region of interest" description="Disordered" evidence="1">
    <location>
        <begin position="484"/>
        <end position="523"/>
    </location>
</feature>
<comment type="caution">
    <text evidence="3">The sequence shown here is derived from an EMBL/GenBank/DDBJ whole genome shotgun (WGS) entry which is preliminary data.</text>
</comment>
<feature type="compositionally biased region" description="Basic and acidic residues" evidence="1">
    <location>
        <begin position="485"/>
        <end position="514"/>
    </location>
</feature>
<evidence type="ECO:0000313" key="4">
    <source>
        <dbReference type="Proteomes" id="UP000237968"/>
    </source>
</evidence>
<dbReference type="RefSeq" id="WP_106395068.1">
    <property type="nucleotide sequence ID" value="NZ_PVNK01000257.1"/>
</dbReference>
<evidence type="ECO:0008006" key="5">
    <source>
        <dbReference type="Google" id="ProtNLM"/>
    </source>
</evidence>
<dbReference type="OrthoDB" id="9759899at2"/>
<gene>
    <name evidence="3" type="ORF">ENSA5_58700</name>
</gene>
<sequence length="553" mass="61087">MHTKLKFLTLSATLATGAGAYLGAAAPAEAFCGFYVAGADAELFNDATMVVMMRDGQRTVLSMQNDYQGPPEDFALVIPVPVVLQEGDVKTLPREVFDHVDKLAAPRLVEYWEQDPCEARRRQREQRRERFKDEGSVMESASAPGDFGVKIEAEFVVGEYEVVILSAEDSTGLDTWLRSEDYNIPEGAEPVLRPYVEGGMKFFVAKVDAQKVEFETRPDGTKQAMLSPLRFHYDSQDFALPLRLGLINARGPQDLLVHVLAPKERYQAANYPNVTIPTNLVVKDEVRERFGQFYVSLFDHTLAQNPKAVVTEYAWSASSCDPCPEPGLSTEELIVLGADVLPRYAAGFDDQGQLKQDSDVRWQISGDFVLTRLHARYDKDTLGEDLVFERAKGIAGGQGMPVNGKVDPEVRETGDWNSFQGRYVILHYWEGAVRCMRPLWDQWGGPPSGHEGQGQGQVEVARQLAFESRDAKLSSFVTSSAHAALKLEGETPPDERPKRTQRAEEKAEKAEQTKKGCSCSAEEPAPLGALASVLGLGLLGLSRRRRVAEGGSL</sequence>
<dbReference type="AlphaFoldDB" id="A0A2S9XE53"/>
<dbReference type="InterPro" id="IPR017756">
    <property type="entry name" value="TM_Gly-Cys-Arg_CS"/>
</dbReference>
<dbReference type="InterPro" id="IPR024038">
    <property type="entry name" value="MYXO-CTERM"/>
</dbReference>
<dbReference type="NCBIfam" id="TIGR03901">
    <property type="entry name" value="MYXO-CTERM"/>
    <property type="match status" value="1"/>
</dbReference>
<dbReference type="EMBL" id="PVNK01000257">
    <property type="protein sequence ID" value="PRP91133.1"/>
    <property type="molecule type" value="Genomic_DNA"/>
</dbReference>
<dbReference type="InterPro" id="IPR019283">
    <property type="entry name" value="DUF2330"/>
</dbReference>
<feature type="chain" id="PRO_5015534929" description="DUF2330 domain-containing protein" evidence="2">
    <location>
        <begin position="21"/>
        <end position="553"/>
    </location>
</feature>
<evidence type="ECO:0000256" key="1">
    <source>
        <dbReference type="SAM" id="MobiDB-lite"/>
    </source>
</evidence>
<proteinExistence type="predicted"/>
<dbReference type="Proteomes" id="UP000237968">
    <property type="component" value="Unassembled WGS sequence"/>
</dbReference>
<feature type="compositionally biased region" description="Basic and acidic residues" evidence="1">
    <location>
        <begin position="126"/>
        <end position="135"/>
    </location>
</feature>
<feature type="signal peptide" evidence="2">
    <location>
        <begin position="1"/>
        <end position="20"/>
    </location>
</feature>
<keyword evidence="2" id="KW-0732">Signal</keyword>
<reference evidence="3 4" key="1">
    <citation type="submission" date="2018-03" db="EMBL/GenBank/DDBJ databases">
        <title>Draft Genome Sequences of the Obligatory Marine Myxobacteria Enhygromyxa salina SWB005.</title>
        <authorList>
            <person name="Poehlein A."/>
            <person name="Moghaddam J.A."/>
            <person name="Harms H."/>
            <person name="Alanjari M."/>
            <person name="Koenig G.M."/>
            <person name="Daniel R."/>
            <person name="Schaeberle T.F."/>
        </authorList>
    </citation>
    <scope>NUCLEOTIDE SEQUENCE [LARGE SCALE GENOMIC DNA]</scope>
    <source>
        <strain evidence="3 4">SWB005</strain>
    </source>
</reference>
<evidence type="ECO:0000313" key="3">
    <source>
        <dbReference type="EMBL" id="PRP91133.1"/>
    </source>
</evidence>
<keyword evidence="4" id="KW-1185">Reference proteome</keyword>
<dbReference type="NCBIfam" id="TIGR03382">
    <property type="entry name" value="GC_trans_RRR"/>
    <property type="match status" value="1"/>
</dbReference>
<organism evidence="3 4">
    <name type="scientific">Enhygromyxa salina</name>
    <dbReference type="NCBI Taxonomy" id="215803"/>
    <lineage>
        <taxon>Bacteria</taxon>
        <taxon>Pseudomonadati</taxon>
        <taxon>Myxococcota</taxon>
        <taxon>Polyangia</taxon>
        <taxon>Nannocystales</taxon>
        <taxon>Nannocystaceae</taxon>
        <taxon>Enhygromyxa</taxon>
    </lineage>
</organism>